<dbReference type="CDD" id="cd05288">
    <property type="entry name" value="PGDH"/>
    <property type="match status" value="1"/>
</dbReference>
<evidence type="ECO:0000313" key="4">
    <source>
        <dbReference type="Proteomes" id="UP000007129"/>
    </source>
</evidence>
<keyword evidence="1" id="KW-0560">Oxidoreductase</keyword>
<dbReference type="PANTHER" id="PTHR43205">
    <property type="entry name" value="PROSTAGLANDIN REDUCTASE"/>
    <property type="match status" value="1"/>
</dbReference>
<dbReference type="Proteomes" id="UP000007129">
    <property type="component" value="Unassembled WGS sequence"/>
</dbReference>
<dbReference type="VEuPathDB" id="FungiDB:MPH_11474"/>
<dbReference type="EMBL" id="AHHD01000469">
    <property type="protein sequence ID" value="EKG11459.1"/>
    <property type="molecule type" value="Genomic_DNA"/>
</dbReference>
<dbReference type="Gene3D" id="3.90.180.10">
    <property type="entry name" value="Medium-chain alcohol dehydrogenases, catalytic domain"/>
    <property type="match status" value="1"/>
</dbReference>
<dbReference type="InterPro" id="IPR041694">
    <property type="entry name" value="ADH_N_2"/>
</dbReference>
<dbReference type="AlphaFoldDB" id="K2RMP1"/>
<dbReference type="SUPFAM" id="SSF50129">
    <property type="entry name" value="GroES-like"/>
    <property type="match status" value="1"/>
</dbReference>
<protein>
    <submittedName>
        <fullName evidence="3">Alcohol dehydrogenase superfamily zinc-containing</fullName>
    </submittedName>
</protein>
<accession>K2RMP1</accession>
<gene>
    <name evidence="3" type="ORF">MPH_11474</name>
</gene>
<sequence>MASIPTSTRQWILANEPNGAPVLSGPSATFTLITADLPALQDGQVLGRVKYISNDPGQRGFIQNFIPPERMYVPTVPIGSPFRAGVIVEVLASRAPAIAVGQTAMSLHLGLWSEHVVLDAAACQVLDAGIPGIPVTHFLGALGAPGLTAYYGVVEVARARPEHTLVVSGAAGATGGMVVQIAKRLLGCARVVGIAGGEEKCAWVRRGLGADACVNYKSPSFLADLRAATEGEVDVYFDNVGGEVLDAMLGRMKKGGVVAVCGAISTYNSTAPMGLRNWFQVISMRLQLKGLILLDYMEEIPRAIAELVKAVQEGKIVLGEESETVVETGIEGVPETWMRLFDGANKGKLITKLL</sequence>
<dbReference type="STRING" id="1126212.K2RMP1"/>
<dbReference type="InterPro" id="IPR013149">
    <property type="entry name" value="ADH-like_C"/>
</dbReference>
<dbReference type="InterPro" id="IPR036291">
    <property type="entry name" value="NAD(P)-bd_dom_sf"/>
</dbReference>
<dbReference type="eggNOG" id="KOG1196">
    <property type="taxonomic scope" value="Eukaryota"/>
</dbReference>
<dbReference type="PANTHER" id="PTHR43205:SF19">
    <property type="entry name" value="ENOYL REDUCTASE (ER) DOMAIN-CONTAINING PROTEIN"/>
    <property type="match status" value="1"/>
</dbReference>
<reference evidence="3 4" key="1">
    <citation type="journal article" date="2012" name="BMC Genomics">
        <title>Tools to kill: Genome of one of the most destructive plant pathogenic fungi Macrophomina phaseolina.</title>
        <authorList>
            <person name="Islam M.S."/>
            <person name="Haque M.S."/>
            <person name="Islam M.M."/>
            <person name="Emdad E.M."/>
            <person name="Halim A."/>
            <person name="Hossen Q.M.M."/>
            <person name="Hossain M.Z."/>
            <person name="Ahmed B."/>
            <person name="Rahim S."/>
            <person name="Rahman M.S."/>
            <person name="Alam M.M."/>
            <person name="Hou S."/>
            <person name="Wan X."/>
            <person name="Saito J.A."/>
            <person name="Alam M."/>
        </authorList>
    </citation>
    <scope>NUCLEOTIDE SEQUENCE [LARGE SCALE GENOMIC DNA]</scope>
    <source>
        <strain evidence="3 4">MS6</strain>
    </source>
</reference>
<dbReference type="Gene3D" id="3.40.50.720">
    <property type="entry name" value="NAD(P)-binding Rossmann-like Domain"/>
    <property type="match status" value="1"/>
</dbReference>
<dbReference type="Pfam" id="PF16884">
    <property type="entry name" value="ADH_N_2"/>
    <property type="match status" value="1"/>
</dbReference>
<dbReference type="InParanoid" id="K2RMP1"/>
<proteinExistence type="predicted"/>
<dbReference type="GO" id="GO:0016628">
    <property type="term" value="F:oxidoreductase activity, acting on the CH-CH group of donors, NAD or NADP as acceptor"/>
    <property type="evidence" value="ECO:0007669"/>
    <property type="project" value="InterPro"/>
</dbReference>
<evidence type="ECO:0000259" key="2">
    <source>
        <dbReference type="SMART" id="SM00829"/>
    </source>
</evidence>
<dbReference type="Pfam" id="PF00107">
    <property type="entry name" value="ADH_zinc_N"/>
    <property type="match status" value="1"/>
</dbReference>
<dbReference type="InterPro" id="IPR045010">
    <property type="entry name" value="MDR_fam"/>
</dbReference>
<dbReference type="InterPro" id="IPR020843">
    <property type="entry name" value="ER"/>
</dbReference>
<dbReference type="FunCoup" id="K2RMP1">
    <property type="interactions" value="382"/>
</dbReference>
<name>K2RMP1_MACPH</name>
<evidence type="ECO:0000256" key="1">
    <source>
        <dbReference type="ARBA" id="ARBA00023002"/>
    </source>
</evidence>
<evidence type="ECO:0000313" key="3">
    <source>
        <dbReference type="EMBL" id="EKG11459.1"/>
    </source>
</evidence>
<feature type="domain" description="Enoyl reductase (ER)" evidence="2">
    <location>
        <begin position="25"/>
        <end position="318"/>
    </location>
</feature>
<organism evidence="3 4">
    <name type="scientific">Macrophomina phaseolina (strain MS6)</name>
    <name type="common">Charcoal rot fungus</name>
    <dbReference type="NCBI Taxonomy" id="1126212"/>
    <lineage>
        <taxon>Eukaryota</taxon>
        <taxon>Fungi</taxon>
        <taxon>Dikarya</taxon>
        <taxon>Ascomycota</taxon>
        <taxon>Pezizomycotina</taxon>
        <taxon>Dothideomycetes</taxon>
        <taxon>Dothideomycetes incertae sedis</taxon>
        <taxon>Botryosphaeriales</taxon>
        <taxon>Botryosphaeriaceae</taxon>
        <taxon>Macrophomina</taxon>
    </lineage>
</organism>
<dbReference type="SMART" id="SM00829">
    <property type="entry name" value="PKS_ER"/>
    <property type="match status" value="1"/>
</dbReference>
<dbReference type="HOGENOM" id="CLU_026673_29_2_1"/>
<dbReference type="OrthoDB" id="809632at2759"/>
<dbReference type="SUPFAM" id="SSF51735">
    <property type="entry name" value="NAD(P)-binding Rossmann-fold domains"/>
    <property type="match status" value="1"/>
</dbReference>
<dbReference type="InterPro" id="IPR011032">
    <property type="entry name" value="GroES-like_sf"/>
</dbReference>
<comment type="caution">
    <text evidence="3">The sequence shown here is derived from an EMBL/GenBank/DDBJ whole genome shotgun (WGS) entry which is preliminary data.</text>
</comment>
<dbReference type="FunFam" id="3.40.50.720:FF:000121">
    <property type="entry name" value="Prostaglandin reductase 2"/>
    <property type="match status" value="1"/>
</dbReference>